<keyword evidence="2" id="KW-0067">ATP-binding</keyword>
<dbReference type="GO" id="GO:0005524">
    <property type="term" value="F:ATP binding"/>
    <property type="evidence" value="ECO:0007669"/>
    <property type="project" value="UniProtKB-KW"/>
</dbReference>
<dbReference type="Gene3D" id="3.40.1440.60">
    <property type="entry name" value="PriA, 3(prime) DNA-binding domain"/>
    <property type="match status" value="1"/>
</dbReference>
<dbReference type="InterPro" id="IPR041222">
    <property type="entry name" value="PriA_3primeBD"/>
</dbReference>
<proteinExistence type="predicted"/>
<dbReference type="PANTHER" id="PTHR30580">
    <property type="entry name" value="PRIMOSOMAL PROTEIN N"/>
    <property type="match status" value="1"/>
</dbReference>
<organism evidence="5">
    <name type="scientific">freshwater metagenome</name>
    <dbReference type="NCBI Taxonomy" id="449393"/>
    <lineage>
        <taxon>unclassified sequences</taxon>
        <taxon>metagenomes</taxon>
        <taxon>ecological metagenomes</taxon>
    </lineage>
</organism>
<dbReference type="AlphaFoldDB" id="A0A6J6D5R8"/>
<evidence type="ECO:0000259" key="4">
    <source>
        <dbReference type="Pfam" id="PF17764"/>
    </source>
</evidence>
<name>A0A6J6D5R8_9ZZZZ</name>
<dbReference type="PANTHER" id="PTHR30580:SF0">
    <property type="entry name" value="PRIMOSOMAL PROTEIN N"/>
    <property type="match status" value="1"/>
</dbReference>
<evidence type="ECO:0000256" key="3">
    <source>
        <dbReference type="ARBA" id="ARBA00023125"/>
    </source>
</evidence>
<gene>
    <name evidence="5" type="ORF">UFOPK1650_00002</name>
</gene>
<keyword evidence="3" id="KW-0238">DNA-binding</keyword>
<sequence length="627" mass="69821">MARLKLKNPAVPNPVAPGVEWEIVTVAVSVPVPHLEGLYSYRAEREAASLGSVVKIPFGQGETFGFVVRIEEDDGSDTSLKRILSVLHPQPLFEAPHLMRYQRIAELYGSSLFSIISAANPSWRSRGDGVDGRTSSSILKPSRSDLDYLERLFGQQWRSNKRMTLVVPPGVLWDRVTVSLLLAEPRSTLVLVPTERQLRFLDESLRQRGIKDHVTISSVLKKSERASAYRRLREQSASLVIGTRSAALAPINPERVIIIDPGDENHREGRSPYFRVDDSSMWSDTGQVLKISYLRTFDSMREKQTLTLGKGGCKPSFEITSTDRIVRDISKATRLKPNGAWVLVSLNDKSFASGLICSSCRNRGICDCGFSLTVPKRGAPPSCEKCLREFTLYLCRHCGGSNLTAVRGGGEALGLSIGKSIKGAQIIISNSNALKDDVIGSARHTVVVATQGSEPRIRSEDGKRYGYDAVVMIGGRAAFSSPSIARVDRFRLAWGRLLGLSHPKEALFLVDVEANHPEYQELKQPGNPRGLDIVMRERSELGLPPFSGLVALKGEDRVLQRLRISLESDQLFRNPQNVIFPVHDGRMILKIDSEQRLELLRLLQEMTRIRSAKRLPRIDYDFDPEDM</sequence>
<dbReference type="Pfam" id="PF17764">
    <property type="entry name" value="PriA_3primeBD"/>
    <property type="match status" value="1"/>
</dbReference>
<dbReference type="EMBL" id="CAEZTJ010000001">
    <property type="protein sequence ID" value="CAB4558666.1"/>
    <property type="molecule type" value="Genomic_DNA"/>
</dbReference>
<protein>
    <submittedName>
        <fullName evidence="5">Unannotated protein</fullName>
    </submittedName>
</protein>
<evidence type="ECO:0000313" key="5">
    <source>
        <dbReference type="EMBL" id="CAB4558666.1"/>
    </source>
</evidence>
<accession>A0A6J6D5R8</accession>
<evidence type="ECO:0000256" key="2">
    <source>
        <dbReference type="ARBA" id="ARBA00022840"/>
    </source>
</evidence>
<dbReference type="GO" id="GO:0006302">
    <property type="term" value="P:double-strand break repair"/>
    <property type="evidence" value="ECO:0007669"/>
    <property type="project" value="TreeGrafter"/>
</dbReference>
<dbReference type="InterPro" id="IPR027417">
    <property type="entry name" value="P-loop_NTPase"/>
</dbReference>
<dbReference type="InterPro" id="IPR042115">
    <property type="entry name" value="PriA_3primeBD_sf"/>
</dbReference>
<evidence type="ECO:0000256" key="1">
    <source>
        <dbReference type="ARBA" id="ARBA00022741"/>
    </source>
</evidence>
<keyword evidence="1" id="KW-0547">Nucleotide-binding</keyword>
<dbReference type="GO" id="GO:0006310">
    <property type="term" value="P:DNA recombination"/>
    <property type="evidence" value="ECO:0007669"/>
    <property type="project" value="TreeGrafter"/>
</dbReference>
<feature type="domain" description="Primosomal protein N' 3' DNA-binding" evidence="4">
    <location>
        <begin position="28"/>
        <end position="121"/>
    </location>
</feature>
<dbReference type="GO" id="GO:0043138">
    <property type="term" value="F:3'-5' DNA helicase activity"/>
    <property type="evidence" value="ECO:0007669"/>
    <property type="project" value="TreeGrafter"/>
</dbReference>
<dbReference type="Gene3D" id="3.40.50.300">
    <property type="entry name" value="P-loop containing nucleotide triphosphate hydrolases"/>
    <property type="match status" value="1"/>
</dbReference>
<dbReference type="SUPFAM" id="SSF52540">
    <property type="entry name" value="P-loop containing nucleoside triphosphate hydrolases"/>
    <property type="match status" value="1"/>
</dbReference>
<dbReference type="GO" id="GO:0003677">
    <property type="term" value="F:DNA binding"/>
    <property type="evidence" value="ECO:0007669"/>
    <property type="project" value="UniProtKB-KW"/>
</dbReference>
<reference evidence="5" key="1">
    <citation type="submission" date="2020-05" db="EMBL/GenBank/DDBJ databases">
        <authorList>
            <person name="Chiriac C."/>
            <person name="Salcher M."/>
            <person name="Ghai R."/>
            <person name="Kavagutti S V."/>
        </authorList>
    </citation>
    <scope>NUCLEOTIDE SEQUENCE</scope>
</reference>
<dbReference type="GO" id="GO:0006270">
    <property type="term" value="P:DNA replication initiation"/>
    <property type="evidence" value="ECO:0007669"/>
    <property type="project" value="TreeGrafter"/>
</dbReference>